<dbReference type="EC" id="1.6.5.2" evidence="7"/>
<comment type="caution">
    <text evidence="7">The sequence shown here is derived from an EMBL/GenBank/DDBJ whole genome shotgun (WGS) entry which is preliminary data.</text>
</comment>
<keyword evidence="4" id="KW-0520">NAD</keyword>
<evidence type="ECO:0000259" key="6">
    <source>
        <dbReference type="Pfam" id="PF07992"/>
    </source>
</evidence>
<dbReference type="EMBL" id="UFYA01000001">
    <property type="protein sequence ID" value="STD03506.1"/>
    <property type="molecule type" value="Genomic_DNA"/>
</dbReference>
<dbReference type="InterPro" id="IPR036188">
    <property type="entry name" value="FAD/NAD-bd_sf"/>
</dbReference>
<dbReference type="GO" id="GO:0050660">
    <property type="term" value="F:flavin adenine dinucleotide binding"/>
    <property type="evidence" value="ECO:0007669"/>
    <property type="project" value="TreeGrafter"/>
</dbReference>
<dbReference type="NCBIfam" id="NF005883">
    <property type="entry name" value="PRK07845.1"/>
    <property type="match status" value="1"/>
</dbReference>
<dbReference type="Gene3D" id="3.50.50.60">
    <property type="entry name" value="FAD/NAD(P)-binding domain"/>
    <property type="match status" value="2"/>
</dbReference>
<dbReference type="Gene3D" id="3.30.390.30">
    <property type="match status" value="1"/>
</dbReference>
<comment type="similarity">
    <text evidence="1">Belongs to the class-I pyridine nucleotide-disulfide oxidoreductase family.</text>
</comment>
<feature type="domain" description="Pyridine nucleotide-disulphide oxidoreductase dimerisation" evidence="5">
    <location>
        <begin position="361"/>
        <end position="467"/>
    </location>
</feature>
<dbReference type="SUPFAM" id="SSF55424">
    <property type="entry name" value="FAD/NAD-linked reductases, dimerisation (C-terminal) domain"/>
    <property type="match status" value="1"/>
</dbReference>
<comment type="cofactor">
    <cofactor evidence="4">
        <name>FAD</name>
        <dbReference type="ChEBI" id="CHEBI:57692"/>
    </cofactor>
    <text evidence="4">Binds 1 FAD per subunit.</text>
</comment>
<dbReference type="PANTHER" id="PTHR43014:SF1">
    <property type="entry name" value="NAD(P)H DEHYDROGENASE (QUINONE)"/>
    <property type="match status" value="1"/>
</dbReference>
<feature type="binding site" evidence="4">
    <location>
        <begin position="197"/>
        <end position="204"/>
    </location>
    <ligand>
        <name>NAD(+)</name>
        <dbReference type="ChEBI" id="CHEBI:57540"/>
    </ligand>
</feature>
<keyword evidence="3 4" id="KW-0274">FAD</keyword>
<feature type="binding site" evidence="4">
    <location>
        <position position="131"/>
    </location>
    <ligand>
        <name>FAD</name>
        <dbReference type="ChEBI" id="CHEBI:57692"/>
    </ligand>
</feature>
<dbReference type="Proteomes" id="UP000254118">
    <property type="component" value="Unassembled WGS sequence"/>
</dbReference>
<evidence type="ECO:0000259" key="5">
    <source>
        <dbReference type="Pfam" id="PF02852"/>
    </source>
</evidence>
<feature type="binding site" evidence="4">
    <location>
        <position position="59"/>
    </location>
    <ligand>
        <name>FAD</name>
        <dbReference type="ChEBI" id="CHEBI:57692"/>
    </ligand>
</feature>
<evidence type="ECO:0000313" key="7">
    <source>
        <dbReference type="EMBL" id="STD03506.1"/>
    </source>
</evidence>
<reference evidence="7 8" key="1">
    <citation type="submission" date="2018-06" db="EMBL/GenBank/DDBJ databases">
        <authorList>
            <consortium name="Pathogen Informatics"/>
            <person name="Doyle S."/>
        </authorList>
    </citation>
    <scope>NUCLEOTIDE SEQUENCE [LARGE SCALE GENOMIC DNA]</scope>
    <source>
        <strain evidence="7 8">NCTC7915</strain>
    </source>
</reference>
<dbReference type="InterPro" id="IPR023753">
    <property type="entry name" value="FAD/NAD-binding_dom"/>
</dbReference>
<dbReference type="Pfam" id="PF02852">
    <property type="entry name" value="Pyr_redox_dim"/>
    <property type="match status" value="1"/>
</dbReference>
<accession>A0AA46GZG8</accession>
<dbReference type="PRINTS" id="PR00411">
    <property type="entry name" value="PNDRDTASEI"/>
</dbReference>
<evidence type="ECO:0000256" key="2">
    <source>
        <dbReference type="ARBA" id="ARBA00022630"/>
    </source>
</evidence>
<dbReference type="Pfam" id="PF07992">
    <property type="entry name" value="Pyr_redox_2"/>
    <property type="match status" value="1"/>
</dbReference>
<dbReference type="PIRSF" id="PIRSF000350">
    <property type="entry name" value="Mercury_reductase_MerA"/>
    <property type="match status" value="1"/>
</dbReference>
<dbReference type="PANTHER" id="PTHR43014">
    <property type="entry name" value="MERCURIC REDUCTASE"/>
    <property type="match status" value="1"/>
</dbReference>
<evidence type="ECO:0000313" key="8">
    <source>
        <dbReference type="Proteomes" id="UP000254118"/>
    </source>
</evidence>
<evidence type="ECO:0000256" key="4">
    <source>
        <dbReference type="PIRSR" id="PIRSR000350-3"/>
    </source>
</evidence>
<dbReference type="InterPro" id="IPR001100">
    <property type="entry name" value="Pyr_nuc-diS_OxRdtase"/>
</dbReference>
<dbReference type="GO" id="GO:0003955">
    <property type="term" value="F:NAD(P)H dehydrogenase (quinone) activity"/>
    <property type="evidence" value="ECO:0007669"/>
    <property type="project" value="UniProtKB-EC"/>
</dbReference>
<evidence type="ECO:0000256" key="1">
    <source>
        <dbReference type="ARBA" id="ARBA00007532"/>
    </source>
</evidence>
<dbReference type="InterPro" id="IPR004099">
    <property type="entry name" value="Pyr_nucl-diS_OxRdtase_dimer"/>
</dbReference>
<sequence>MAWNTCGVSNRSHRFVVVGGGPGGYEAALVAASGGAEVTLVNSQGVGGAAVLMDCVPSKALIASAGYLGRLVASAQHLGVHYRAVLDGAAEGDRFDLREVNDRVRSLAAAQSGDIEAGLVAKGIEVVRGRGRLDGARRVVVDVQGGGSRVLEADTVLLATGARPRRLGSAMPDGERILTWQDIWSLEGLPDHLVVIGSGVTGAELAQAYLHLGSRVTLVSSREHVLPNEDEDAARAIEEVFRGRGMEVLARSRAESVERVGDGVVVRLQDGREVVGSHALMAVGSLPNTEGIGLEEAGVEVNERGQIVVDRVSRTSVSGVYAAGDCTGVLPLASVAAMQGRIAVAHAIGDEVRPLTTTGISANIFTDPEIATVGMSAAEVADESEYRTVVMPLDTNPRAKMEHIENAFVKLFAQRRTGQLVGGVVVAPRASELIFPIALAVEHRLTADDVARTITVYPSLSGSLAEAARRLHAVDSLPSA</sequence>
<dbReference type="AlphaFoldDB" id="A0AA46GZG8"/>
<keyword evidence="4" id="KW-0547">Nucleotide-binding</keyword>
<feature type="binding site" evidence="4">
    <location>
        <position position="325"/>
    </location>
    <ligand>
        <name>FAD</name>
        <dbReference type="ChEBI" id="CHEBI:57692"/>
    </ligand>
</feature>
<dbReference type="PRINTS" id="PR00368">
    <property type="entry name" value="FADPNR"/>
</dbReference>
<feature type="domain" description="FAD/NAD(P)-binding" evidence="6">
    <location>
        <begin position="14"/>
        <end position="340"/>
    </location>
</feature>
<name>A0AA46GZG8_9MICO</name>
<keyword evidence="2" id="KW-0285">Flavoprotein</keyword>
<protein>
    <submittedName>
        <fullName evidence="7">NAD(P)H dehydrogenase (Quinone)</fullName>
        <ecNumber evidence="7">1.6.5.2</ecNumber>
    </submittedName>
</protein>
<evidence type="ECO:0000256" key="3">
    <source>
        <dbReference type="ARBA" id="ARBA00022827"/>
    </source>
</evidence>
<feature type="binding site" evidence="4">
    <location>
        <position position="284"/>
    </location>
    <ligand>
        <name>NAD(+)</name>
        <dbReference type="ChEBI" id="CHEBI:57540"/>
    </ligand>
</feature>
<proteinExistence type="inferred from homology"/>
<organism evidence="7 8">
    <name type="scientific">Dermatophilus congolensis</name>
    <dbReference type="NCBI Taxonomy" id="1863"/>
    <lineage>
        <taxon>Bacteria</taxon>
        <taxon>Bacillati</taxon>
        <taxon>Actinomycetota</taxon>
        <taxon>Actinomycetes</taxon>
        <taxon>Micrococcales</taxon>
        <taxon>Dermatophilaceae</taxon>
        <taxon>Dermatophilus</taxon>
    </lineage>
</organism>
<dbReference type="SUPFAM" id="SSF51905">
    <property type="entry name" value="FAD/NAD(P)-binding domain"/>
    <property type="match status" value="1"/>
</dbReference>
<keyword evidence="7" id="KW-0560">Oxidoreductase</keyword>
<gene>
    <name evidence="7" type="primary">lpdA</name>
    <name evidence="7" type="ORF">NCTC7915_00110</name>
</gene>
<dbReference type="InterPro" id="IPR016156">
    <property type="entry name" value="FAD/NAD-linked_Rdtase_dimer_sf"/>
</dbReference>